<feature type="binding site" evidence="13">
    <location>
        <position position="198"/>
    </location>
    <ligand>
        <name>UDP-N-acetyl-alpha-D-muramoyl-L-alanyl-D-glutamate</name>
        <dbReference type="ChEBI" id="CHEBI:83900"/>
    </ligand>
</feature>
<keyword evidence="19" id="KW-1185">Reference proteome</keyword>
<dbReference type="Proteomes" id="UP000255417">
    <property type="component" value="Unassembled WGS sequence"/>
</dbReference>
<dbReference type="AlphaFoldDB" id="A0A379CBL9"/>
<protein>
    <recommendedName>
        <fullName evidence="9 13">UDP-N-acetylmuramoyl-L-alanyl-D-glutamate--2,6-diaminopimelate ligase</fullName>
        <ecNumber evidence="8 13">6.3.2.13</ecNumber>
    </recommendedName>
    <alternativeName>
        <fullName evidence="10 13">Meso-A2pm-adding enzyme</fullName>
    </alternativeName>
    <alternativeName>
        <fullName evidence="11 13">Meso-diaminopimelate-adding enzyme</fullName>
    </alternativeName>
    <alternativeName>
        <fullName evidence="12 13">UDP-MurNAc-L-Ala-D-Glu:meso-diaminopimelate ligase</fullName>
    </alternativeName>
    <alternativeName>
        <fullName evidence="13">UDP-MurNAc-tripeptide synthetase</fullName>
    </alternativeName>
    <alternativeName>
        <fullName evidence="13">UDP-N-acetylmuramyl-tripeptide synthetase</fullName>
    </alternativeName>
</protein>
<dbReference type="InterPro" id="IPR005761">
    <property type="entry name" value="UDP-N-AcMur-Glu-dNH2Pim_ligase"/>
</dbReference>
<dbReference type="GO" id="GO:0008765">
    <property type="term" value="F:UDP-N-acetylmuramoylalanyl-D-glutamate-2,6-diaminopimelate ligase activity"/>
    <property type="evidence" value="ECO:0007669"/>
    <property type="project" value="UniProtKB-UniRule"/>
</dbReference>
<feature type="binding site" evidence="13">
    <location>
        <begin position="121"/>
        <end position="127"/>
    </location>
    <ligand>
        <name>ATP</name>
        <dbReference type="ChEBI" id="CHEBI:30616"/>
    </ligand>
</feature>
<dbReference type="Pfam" id="PF02875">
    <property type="entry name" value="Mur_ligase_C"/>
    <property type="match status" value="1"/>
</dbReference>
<evidence type="ECO:0000256" key="4">
    <source>
        <dbReference type="ARBA" id="ARBA00022984"/>
    </source>
</evidence>
<reference evidence="18 19" key="1">
    <citation type="submission" date="2018-06" db="EMBL/GenBank/DDBJ databases">
        <authorList>
            <consortium name="Pathogen Informatics"/>
            <person name="Doyle S."/>
        </authorList>
    </citation>
    <scope>NUCLEOTIDE SEQUENCE [LARGE SCALE GENOMIC DNA]</scope>
    <source>
        <strain evidence="18 19">NCTC12872</strain>
    </source>
</reference>
<dbReference type="InterPro" id="IPR013221">
    <property type="entry name" value="Mur_ligase_cen"/>
</dbReference>
<feature type="binding site" evidence="13">
    <location>
        <position position="473"/>
    </location>
    <ligand>
        <name>meso-2,6-diaminopimelate</name>
        <dbReference type="ChEBI" id="CHEBI:57791"/>
    </ligand>
</feature>
<feature type="modified residue" description="N6-carboxylysine" evidence="13">
    <location>
        <position position="230"/>
    </location>
</feature>
<evidence type="ECO:0000313" key="19">
    <source>
        <dbReference type="Proteomes" id="UP000255417"/>
    </source>
</evidence>
<dbReference type="InterPro" id="IPR036615">
    <property type="entry name" value="Mur_ligase_C_dom_sf"/>
</dbReference>
<organism evidence="18 19">
    <name type="scientific">Phocoenobacter uteri</name>
    <dbReference type="NCBI Taxonomy" id="146806"/>
    <lineage>
        <taxon>Bacteria</taxon>
        <taxon>Pseudomonadati</taxon>
        <taxon>Pseudomonadota</taxon>
        <taxon>Gammaproteobacteria</taxon>
        <taxon>Pasteurellales</taxon>
        <taxon>Pasteurellaceae</taxon>
        <taxon>Phocoenobacter</taxon>
    </lineage>
</organism>
<feature type="binding site" evidence="13">
    <location>
        <position position="196"/>
    </location>
    <ligand>
        <name>UDP-N-acetyl-alpha-D-muramoyl-L-alanyl-D-glutamate</name>
        <dbReference type="ChEBI" id="CHEBI:83900"/>
    </ligand>
</feature>
<dbReference type="GO" id="GO:0071555">
    <property type="term" value="P:cell wall organization"/>
    <property type="evidence" value="ECO:0007669"/>
    <property type="project" value="UniProtKB-KW"/>
</dbReference>
<feature type="binding site" evidence="13">
    <location>
        <position position="469"/>
    </location>
    <ligand>
        <name>meso-2,6-diaminopimelate</name>
        <dbReference type="ChEBI" id="CHEBI:57791"/>
    </ligand>
</feature>
<dbReference type="FunFam" id="3.90.190.20:FF:000006">
    <property type="entry name" value="UDP-N-acetylmuramoyl-L-alanyl-D-glutamate--2,6-diaminopimelate ligase"/>
    <property type="match status" value="1"/>
</dbReference>
<evidence type="ECO:0000256" key="7">
    <source>
        <dbReference type="ARBA" id="ARBA00050251"/>
    </source>
</evidence>
<evidence type="ECO:0000313" key="18">
    <source>
        <dbReference type="EMBL" id="SUB59125.1"/>
    </source>
</evidence>
<evidence type="ECO:0000256" key="14">
    <source>
        <dbReference type="RuleBase" id="RU004135"/>
    </source>
</evidence>
<feature type="domain" description="Mur ligase N-terminal catalytic" evidence="15">
    <location>
        <begin position="19"/>
        <end position="107"/>
    </location>
</feature>
<evidence type="ECO:0000256" key="10">
    <source>
        <dbReference type="ARBA" id="ARBA00075482"/>
    </source>
</evidence>
<dbReference type="InterPro" id="IPR036565">
    <property type="entry name" value="Mur-like_cat_sf"/>
</dbReference>
<feature type="binding site" evidence="13">
    <location>
        <position position="26"/>
    </location>
    <ligand>
        <name>UDP-N-acetyl-alpha-D-muramoyl-L-alanyl-D-glutamate</name>
        <dbReference type="ChEBI" id="CHEBI:83900"/>
    </ligand>
</feature>
<dbReference type="GO" id="GO:0009252">
    <property type="term" value="P:peptidoglycan biosynthetic process"/>
    <property type="evidence" value="ECO:0007669"/>
    <property type="project" value="UniProtKB-UniRule"/>
</dbReference>
<keyword evidence="5 13" id="KW-0131">Cell cycle</keyword>
<evidence type="ECO:0000256" key="11">
    <source>
        <dbReference type="ARBA" id="ARBA00076158"/>
    </source>
</evidence>
<feature type="binding site" evidence="13">
    <location>
        <begin position="418"/>
        <end position="421"/>
    </location>
    <ligand>
        <name>meso-2,6-diaminopimelate</name>
        <dbReference type="ChEBI" id="CHEBI:57791"/>
    </ligand>
</feature>
<comment type="function">
    <text evidence="13">Catalyzes the addition of meso-diaminopimelic acid to the nucleotide precursor UDP-N-acetylmuramoyl-L-alanyl-D-glutamate (UMAG) in the biosynthesis of bacterial cell-wall peptidoglycan.</text>
</comment>
<feature type="binding site" evidence="13">
    <location>
        <position position="162"/>
    </location>
    <ligand>
        <name>UDP-N-acetyl-alpha-D-muramoyl-L-alanyl-D-glutamate</name>
        <dbReference type="ChEBI" id="CHEBI:83900"/>
    </ligand>
</feature>
<keyword evidence="13" id="KW-0067">ATP-binding</keyword>
<comment type="PTM">
    <text evidence="13">Carboxylation is probably crucial for Mg(2+) binding and, consequently, for the gamma-phosphate positioning of ATP.</text>
</comment>
<feature type="binding site" evidence="13">
    <location>
        <position position="190"/>
    </location>
    <ligand>
        <name>UDP-N-acetyl-alpha-D-muramoyl-L-alanyl-D-glutamate</name>
        <dbReference type="ChEBI" id="CHEBI:83900"/>
    </ligand>
</feature>
<dbReference type="NCBIfam" id="TIGR01085">
    <property type="entry name" value="murE"/>
    <property type="match status" value="1"/>
</dbReference>
<evidence type="ECO:0000259" key="16">
    <source>
        <dbReference type="Pfam" id="PF02875"/>
    </source>
</evidence>
<keyword evidence="13" id="KW-0963">Cytoplasm</keyword>
<comment type="pathway">
    <text evidence="13 14">Cell wall biogenesis; peptidoglycan biosynthesis.</text>
</comment>
<dbReference type="GO" id="GO:0008360">
    <property type="term" value="P:regulation of cell shape"/>
    <property type="evidence" value="ECO:0007669"/>
    <property type="project" value="UniProtKB-KW"/>
</dbReference>
<comment type="cofactor">
    <cofactor evidence="13">
        <name>Mg(2+)</name>
        <dbReference type="ChEBI" id="CHEBI:18420"/>
    </cofactor>
</comment>
<dbReference type="InterPro" id="IPR000713">
    <property type="entry name" value="Mur_ligase_N"/>
</dbReference>
<dbReference type="NCBIfam" id="NF001124">
    <property type="entry name" value="PRK00139.1-2"/>
    <property type="match status" value="1"/>
</dbReference>
<gene>
    <name evidence="13 18" type="primary">murE</name>
    <name evidence="18" type="ORF">NCTC12872_01100</name>
</gene>
<comment type="catalytic activity">
    <reaction evidence="7 13">
        <text>UDP-N-acetyl-alpha-D-muramoyl-L-alanyl-D-glutamate + meso-2,6-diaminopimelate + ATP = UDP-N-acetyl-alpha-D-muramoyl-L-alanyl-gamma-D-glutamyl-meso-2,6-diaminopimelate + ADP + phosphate + H(+)</text>
        <dbReference type="Rhea" id="RHEA:23676"/>
        <dbReference type="ChEBI" id="CHEBI:15378"/>
        <dbReference type="ChEBI" id="CHEBI:30616"/>
        <dbReference type="ChEBI" id="CHEBI:43474"/>
        <dbReference type="ChEBI" id="CHEBI:57791"/>
        <dbReference type="ChEBI" id="CHEBI:83900"/>
        <dbReference type="ChEBI" id="CHEBI:83905"/>
        <dbReference type="ChEBI" id="CHEBI:456216"/>
        <dbReference type="EC" id="6.3.2.13"/>
    </reaction>
</comment>
<dbReference type="HAMAP" id="MF_00208">
    <property type="entry name" value="MurE"/>
    <property type="match status" value="1"/>
</dbReference>
<dbReference type="Gene3D" id="3.90.190.20">
    <property type="entry name" value="Mur ligase, C-terminal domain"/>
    <property type="match status" value="1"/>
</dbReference>
<evidence type="ECO:0000259" key="17">
    <source>
        <dbReference type="Pfam" id="PF08245"/>
    </source>
</evidence>
<evidence type="ECO:0000259" key="15">
    <source>
        <dbReference type="Pfam" id="PF01225"/>
    </source>
</evidence>
<keyword evidence="13" id="KW-0460">Magnesium</keyword>
<feature type="short sequence motif" description="Meso-diaminopimelate recognition motif" evidence="13">
    <location>
        <begin position="418"/>
        <end position="421"/>
    </location>
</feature>
<accession>A0A379CBL9</accession>
<dbReference type="GO" id="GO:0051301">
    <property type="term" value="P:cell division"/>
    <property type="evidence" value="ECO:0007669"/>
    <property type="project" value="UniProtKB-KW"/>
</dbReference>
<evidence type="ECO:0000256" key="9">
    <source>
        <dbReference type="ARBA" id="ARBA00072883"/>
    </source>
</evidence>
<evidence type="ECO:0000256" key="1">
    <source>
        <dbReference type="ARBA" id="ARBA00005898"/>
    </source>
</evidence>
<dbReference type="InterPro" id="IPR004101">
    <property type="entry name" value="Mur_ligase_C"/>
</dbReference>
<evidence type="ECO:0000256" key="8">
    <source>
        <dbReference type="ARBA" id="ARBA00066633"/>
    </source>
</evidence>
<name>A0A379CBL9_9PAST</name>
<dbReference type="Pfam" id="PF08245">
    <property type="entry name" value="Mur_ligase_M"/>
    <property type="match status" value="1"/>
</dbReference>
<evidence type="ECO:0000256" key="6">
    <source>
        <dbReference type="ARBA" id="ARBA00023316"/>
    </source>
</evidence>
<keyword evidence="13" id="KW-0547">Nucleotide-binding</keyword>
<dbReference type="Gene3D" id="3.40.1390.10">
    <property type="entry name" value="MurE/MurF, N-terminal domain"/>
    <property type="match status" value="1"/>
</dbReference>
<keyword evidence="4 13" id="KW-0573">Peptidoglycan synthesis</keyword>
<feature type="domain" description="Mur ligase central" evidence="17">
    <location>
        <begin position="119"/>
        <end position="322"/>
    </location>
</feature>
<dbReference type="Pfam" id="PF01225">
    <property type="entry name" value="Mur_ligase"/>
    <property type="match status" value="1"/>
</dbReference>
<evidence type="ECO:0000256" key="13">
    <source>
        <dbReference type="HAMAP-Rule" id="MF_00208"/>
    </source>
</evidence>
<comment type="subcellular location">
    <subcellularLocation>
        <location evidence="13 14">Cytoplasm</location>
    </subcellularLocation>
</comment>
<dbReference type="GO" id="GO:0000287">
    <property type="term" value="F:magnesium ion binding"/>
    <property type="evidence" value="ECO:0007669"/>
    <property type="project" value="UniProtKB-UniRule"/>
</dbReference>
<dbReference type="GO" id="GO:0005524">
    <property type="term" value="F:ATP binding"/>
    <property type="evidence" value="ECO:0007669"/>
    <property type="project" value="UniProtKB-UniRule"/>
</dbReference>
<dbReference type="NCBIfam" id="NF001126">
    <property type="entry name" value="PRK00139.1-4"/>
    <property type="match status" value="1"/>
</dbReference>
<feature type="binding site" evidence="13">
    <location>
        <begin position="163"/>
        <end position="164"/>
    </location>
    <ligand>
        <name>UDP-N-acetyl-alpha-D-muramoyl-L-alanyl-D-glutamate</name>
        <dbReference type="ChEBI" id="CHEBI:83900"/>
    </ligand>
</feature>
<evidence type="ECO:0000256" key="12">
    <source>
        <dbReference type="ARBA" id="ARBA00081560"/>
    </source>
</evidence>
<keyword evidence="13 18" id="KW-0436">Ligase</keyword>
<sequence>MKRLITIIPELADLGSMELKNICLDSRQVGEGDLFIALKGHQVDGRDFIPRAIEQGANLILSEADTEQQAVTFDQKFAKNEKNSTACIVVNVPNLAQKVSQIAGEFYGHPSKKLTLVGVTGTNGKTTVAQLLAQWHNLIGGKSAVMGTIGNGLYPDMQEAVNTTGSAIEIQGYLSQFIEQKADFCAMEVSSHGLVQHRVEALEFDVAVFTNLSRDHLDYHKTMDEYAKAKFRLLSELNTRHKVINFDDEVGKQWLEQLPNAVAVSCVPKAEITQKQWLQATKITFNQQGASIEFASSWGEGKIESKLIGAFNVSNLLTALATLLVLGHNLQKLIEIAPLLTGVCGRMESFSGSECPTAIVDYAHTPDALEKALQAARLHCDGDLWCVFGCGGDRDTGKRPQMAEIAERYADKVIVTDDNPRTEDPETITDDILKGFIKPKKVTVMHIRQYAIREAMAKADPKDVVLIAGKGHEDYQIIGTKKYHFSDQEEVKKYIND</sequence>
<dbReference type="GO" id="GO:0005737">
    <property type="term" value="C:cytoplasm"/>
    <property type="evidence" value="ECO:0007669"/>
    <property type="project" value="UniProtKB-SubCell"/>
</dbReference>
<keyword evidence="3 13" id="KW-0133">Cell shape</keyword>
<dbReference type="EC" id="6.3.2.13" evidence="8 13"/>
<dbReference type="SUPFAM" id="SSF53244">
    <property type="entry name" value="MurD-like peptide ligases, peptide-binding domain"/>
    <property type="match status" value="1"/>
</dbReference>
<dbReference type="Gene3D" id="3.40.1190.10">
    <property type="entry name" value="Mur-like, catalytic domain"/>
    <property type="match status" value="1"/>
</dbReference>
<dbReference type="OrthoDB" id="9800958at2"/>
<dbReference type="EMBL" id="UGTA01000001">
    <property type="protein sequence ID" value="SUB59125.1"/>
    <property type="molecule type" value="Genomic_DNA"/>
</dbReference>
<dbReference type="PANTHER" id="PTHR23135">
    <property type="entry name" value="MUR LIGASE FAMILY MEMBER"/>
    <property type="match status" value="1"/>
</dbReference>
<feature type="binding site" evidence="13">
    <location>
        <position position="24"/>
    </location>
    <ligand>
        <name>UDP-N-acetyl-alpha-D-muramoyl-L-alanyl-D-glutamate</name>
        <dbReference type="ChEBI" id="CHEBI:83900"/>
    </ligand>
</feature>
<feature type="domain" description="Mur ligase C-terminal" evidence="16">
    <location>
        <begin position="345"/>
        <end position="471"/>
    </location>
</feature>
<proteinExistence type="inferred from homology"/>
<dbReference type="SUPFAM" id="SSF63418">
    <property type="entry name" value="MurE/MurF N-terminal domain"/>
    <property type="match status" value="1"/>
</dbReference>
<keyword evidence="2 13" id="KW-0132">Cell division</keyword>
<dbReference type="NCBIfam" id="NF001123">
    <property type="entry name" value="PRK00139.1-1"/>
    <property type="match status" value="1"/>
</dbReference>
<evidence type="ECO:0000256" key="2">
    <source>
        <dbReference type="ARBA" id="ARBA00022618"/>
    </source>
</evidence>
<evidence type="ECO:0000256" key="3">
    <source>
        <dbReference type="ARBA" id="ARBA00022960"/>
    </source>
</evidence>
<keyword evidence="6 13" id="KW-0961">Cell wall biogenesis/degradation</keyword>
<evidence type="ECO:0000256" key="5">
    <source>
        <dbReference type="ARBA" id="ARBA00023306"/>
    </source>
</evidence>
<comment type="caution">
    <text evidence="13">Lacks conserved residue(s) required for the propagation of feature annotation.</text>
</comment>
<dbReference type="InterPro" id="IPR035911">
    <property type="entry name" value="MurE/MurF_N"/>
</dbReference>
<feature type="binding site" evidence="13">
    <location>
        <position position="394"/>
    </location>
    <ligand>
        <name>meso-2,6-diaminopimelate</name>
        <dbReference type="ChEBI" id="CHEBI:57791"/>
    </ligand>
</feature>
<dbReference type="SUPFAM" id="SSF53623">
    <property type="entry name" value="MurD-like peptide ligases, catalytic domain"/>
    <property type="match status" value="1"/>
</dbReference>
<dbReference type="UniPathway" id="UPA00219"/>
<feature type="binding site" evidence="13">
    <location>
        <begin position="41"/>
        <end position="43"/>
    </location>
    <ligand>
        <name>UDP-N-acetyl-alpha-D-muramoyl-L-alanyl-D-glutamate</name>
        <dbReference type="ChEBI" id="CHEBI:83900"/>
    </ligand>
</feature>
<dbReference type="PANTHER" id="PTHR23135:SF4">
    <property type="entry name" value="UDP-N-ACETYLMURAMOYL-L-ALANYL-D-GLUTAMATE--2,6-DIAMINOPIMELATE LIGASE MURE HOMOLOG, CHLOROPLASTIC"/>
    <property type="match status" value="1"/>
</dbReference>
<dbReference type="RefSeq" id="WP_115315616.1">
    <property type="nucleotide sequence ID" value="NZ_LWIF01000001.1"/>
</dbReference>
<comment type="similarity">
    <text evidence="1 13">Belongs to the MurCDEF family. MurE subfamily.</text>
</comment>